<name>A0A9W8APP2_9FUNG</name>
<sequence length="88" mass="9517">MASSTKDGKSESDGPQAPFSYDIRVTGDIHPYGEEDDGRTTRVSVKITSNDDIADILQARRLGGRSDTGRPISIGSPRELLNVDINAR</sequence>
<dbReference type="EMBL" id="JANBPY010000665">
    <property type="protein sequence ID" value="KAJ1964759.1"/>
    <property type="molecule type" value="Genomic_DNA"/>
</dbReference>
<evidence type="ECO:0000313" key="3">
    <source>
        <dbReference type="Proteomes" id="UP001150925"/>
    </source>
</evidence>
<reference evidence="2" key="1">
    <citation type="submission" date="2022-07" db="EMBL/GenBank/DDBJ databases">
        <title>Phylogenomic reconstructions and comparative analyses of Kickxellomycotina fungi.</title>
        <authorList>
            <person name="Reynolds N.K."/>
            <person name="Stajich J.E."/>
            <person name="Barry K."/>
            <person name="Grigoriev I.V."/>
            <person name="Crous P."/>
            <person name="Smith M.E."/>
        </authorList>
    </citation>
    <scope>NUCLEOTIDE SEQUENCE</scope>
    <source>
        <strain evidence="2">RSA 1196</strain>
    </source>
</reference>
<feature type="region of interest" description="Disordered" evidence="1">
    <location>
        <begin position="1"/>
        <end position="45"/>
    </location>
</feature>
<dbReference type="AlphaFoldDB" id="A0A9W8APP2"/>
<organism evidence="2 3">
    <name type="scientific">Dispira parvispora</name>
    <dbReference type="NCBI Taxonomy" id="1520584"/>
    <lineage>
        <taxon>Eukaryota</taxon>
        <taxon>Fungi</taxon>
        <taxon>Fungi incertae sedis</taxon>
        <taxon>Zoopagomycota</taxon>
        <taxon>Kickxellomycotina</taxon>
        <taxon>Dimargaritomycetes</taxon>
        <taxon>Dimargaritales</taxon>
        <taxon>Dimargaritaceae</taxon>
        <taxon>Dispira</taxon>
    </lineage>
</organism>
<protein>
    <submittedName>
        <fullName evidence="2">Uncharacterized protein</fullName>
    </submittedName>
</protein>
<proteinExistence type="predicted"/>
<gene>
    <name evidence="2" type="ORF">IWQ62_002843</name>
</gene>
<accession>A0A9W8APP2</accession>
<feature type="non-terminal residue" evidence="2">
    <location>
        <position position="88"/>
    </location>
</feature>
<evidence type="ECO:0000256" key="1">
    <source>
        <dbReference type="SAM" id="MobiDB-lite"/>
    </source>
</evidence>
<feature type="compositionally biased region" description="Basic and acidic residues" evidence="1">
    <location>
        <begin position="1"/>
        <end position="12"/>
    </location>
</feature>
<evidence type="ECO:0000313" key="2">
    <source>
        <dbReference type="EMBL" id="KAJ1964759.1"/>
    </source>
</evidence>
<dbReference type="Proteomes" id="UP001150925">
    <property type="component" value="Unassembled WGS sequence"/>
</dbReference>
<keyword evidence="3" id="KW-1185">Reference proteome</keyword>
<comment type="caution">
    <text evidence="2">The sequence shown here is derived from an EMBL/GenBank/DDBJ whole genome shotgun (WGS) entry which is preliminary data.</text>
</comment>